<dbReference type="PhylomeDB" id="A0A0G4EAY9"/>
<dbReference type="VEuPathDB" id="CryptoDB:Vbra_6896"/>
<gene>
    <name evidence="3" type="ORF">Vbra_6896</name>
</gene>
<evidence type="ECO:0000313" key="4">
    <source>
        <dbReference type="Proteomes" id="UP000041254"/>
    </source>
</evidence>
<evidence type="ECO:0000313" key="3">
    <source>
        <dbReference type="EMBL" id="CEL92618.1"/>
    </source>
</evidence>
<feature type="region of interest" description="Disordered" evidence="1">
    <location>
        <begin position="434"/>
        <end position="465"/>
    </location>
</feature>
<feature type="transmembrane region" description="Helical" evidence="2">
    <location>
        <begin position="106"/>
        <end position="127"/>
    </location>
</feature>
<dbReference type="AlphaFoldDB" id="A0A0G4EAY9"/>
<feature type="transmembrane region" description="Helical" evidence="2">
    <location>
        <begin position="45"/>
        <end position="65"/>
    </location>
</feature>
<evidence type="ECO:0000256" key="2">
    <source>
        <dbReference type="SAM" id="Phobius"/>
    </source>
</evidence>
<dbReference type="InParanoid" id="A0A0G4EAY9"/>
<feature type="compositionally biased region" description="Basic and acidic residues" evidence="1">
    <location>
        <begin position="366"/>
        <end position="385"/>
    </location>
</feature>
<feature type="region of interest" description="Disordered" evidence="1">
    <location>
        <begin position="364"/>
        <end position="391"/>
    </location>
</feature>
<dbReference type="OrthoDB" id="439237at2759"/>
<proteinExistence type="predicted"/>
<sequence length="508" mass="56246">MRRRVGFLYAGYRKSFYYWDFLLAMRRVLVLLIAQQLTAQPRQQLLGWTVVAAVCLVLQLAVWPFDRGSMDILNLSELRGLLVWLMSLLILQFVMLSEGTSLELTIGLVVVVIVANLMHYGTLVAQICRYGLLQVGYRYATLTDRKNAFARMMSGCVTGPLLSWLIHREENRRRVSPKVIYDWSSATLSIGDPSAVTGRCRPCVGRPVYRVVAAIQLTSAAMQDAIERLELTHVPSDFHEFLWSHAFLVQSLRQQRVEMHGRRKGDVVVYLPKPDDSTAIKLRDMRTADLSKVLHIQCSSEVSTRLEAGKLSGDGPSGVSVIQTQPADSVEVSEGITLHDLQANLCYVVDELVSREQMHQAALKRTARDSDLEKAETEASTDHHQQHSGGGWRGLYEAFRKAKRRLIEKGSPLEAIPEALASLAPTVIETPCGHATDEVPISGGSSPVSSTKSRRSDANPAALTPPSHLMRVDWHRLSSDEKDSVALSVSAEAVYDAVAAMETNTDAG</sequence>
<accession>A0A0G4EAY9</accession>
<dbReference type="PANTHER" id="PTHR11319:SF35">
    <property type="entry name" value="OUTER MEMBRANE PROTEIN PMPC-RELATED"/>
    <property type="match status" value="1"/>
</dbReference>
<feature type="compositionally biased region" description="Low complexity" evidence="1">
    <location>
        <begin position="439"/>
        <end position="451"/>
    </location>
</feature>
<keyword evidence="2" id="KW-1133">Transmembrane helix</keyword>
<keyword evidence="4" id="KW-1185">Reference proteome</keyword>
<protein>
    <submittedName>
        <fullName evidence="3">Uncharacterized protein</fullName>
    </submittedName>
</protein>
<feature type="transmembrane region" description="Helical" evidence="2">
    <location>
        <begin position="77"/>
        <end position="94"/>
    </location>
</feature>
<reference evidence="3 4" key="1">
    <citation type="submission" date="2014-11" db="EMBL/GenBank/DDBJ databases">
        <authorList>
            <person name="Zhu J."/>
            <person name="Qi W."/>
            <person name="Song R."/>
        </authorList>
    </citation>
    <scope>NUCLEOTIDE SEQUENCE [LARGE SCALE GENOMIC DNA]</scope>
</reference>
<keyword evidence="2" id="KW-0812">Transmembrane</keyword>
<dbReference type="Proteomes" id="UP000041254">
    <property type="component" value="Unassembled WGS sequence"/>
</dbReference>
<keyword evidence="2" id="KW-0472">Membrane</keyword>
<evidence type="ECO:0000256" key="1">
    <source>
        <dbReference type="SAM" id="MobiDB-lite"/>
    </source>
</evidence>
<dbReference type="PANTHER" id="PTHR11319">
    <property type="entry name" value="G PROTEIN-COUPLED RECEPTOR-RELATED"/>
    <property type="match status" value="1"/>
</dbReference>
<name>A0A0G4EAY9_VITBC</name>
<organism evidence="3 4">
    <name type="scientific">Vitrella brassicaformis (strain CCMP3155)</name>
    <dbReference type="NCBI Taxonomy" id="1169540"/>
    <lineage>
        <taxon>Eukaryota</taxon>
        <taxon>Sar</taxon>
        <taxon>Alveolata</taxon>
        <taxon>Colpodellida</taxon>
        <taxon>Vitrellaceae</taxon>
        <taxon>Vitrella</taxon>
    </lineage>
</organism>
<dbReference type="EMBL" id="CDMY01000091">
    <property type="protein sequence ID" value="CEL92618.1"/>
    <property type="molecule type" value="Genomic_DNA"/>
</dbReference>